<accession>C9KLZ4</accession>
<dbReference type="Gene3D" id="3.40.930.10">
    <property type="entry name" value="Mannitol-specific EII, Chain A"/>
    <property type="match status" value="1"/>
</dbReference>
<dbReference type="eggNOG" id="COG1762">
    <property type="taxonomic scope" value="Bacteria"/>
</dbReference>
<dbReference type="PANTHER" id="PTHR47738">
    <property type="entry name" value="PTS SYSTEM FRUCTOSE-LIKE EIIA COMPONENT-RELATED"/>
    <property type="match status" value="1"/>
</dbReference>
<dbReference type="SUPFAM" id="SSF55804">
    <property type="entry name" value="Phoshotransferase/anion transport protein"/>
    <property type="match status" value="1"/>
</dbReference>
<feature type="domain" description="PTS EIIA type-2" evidence="1">
    <location>
        <begin position="1"/>
        <end position="150"/>
    </location>
</feature>
<organism evidence="2 3">
    <name type="scientific">Mitsuokella multacida DSM 20544</name>
    <dbReference type="NCBI Taxonomy" id="500635"/>
    <lineage>
        <taxon>Bacteria</taxon>
        <taxon>Bacillati</taxon>
        <taxon>Bacillota</taxon>
        <taxon>Negativicutes</taxon>
        <taxon>Selenomonadales</taxon>
        <taxon>Selenomonadaceae</taxon>
        <taxon>Mitsuokella</taxon>
    </lineage>
</organism>
<dbReference type="HOGENOM" id="CLU_072531_6_0_9"/>
<dbReference type="Pfam" id="PF00359">
    <property type="entry name" value="PTS_EIIA_2"/>
    <property type="match status" value="1"/>
</dbReference>
<dbReference type="InterPro" id="IPR051541">
    <property type="entry name" value="PTS_SugarTrans_NitroReg"/>
</dbReference>
<dbReference type="InterPro" id="IPR002178">
    <property type="entry name" value="PTS_EIIA_type-2_dom"/>
</dbReference>
<dbReference type="AlphaFoldDB" id="C9KLZ4"/>
<evidence type="ECO:0000313" key="2">
    <source>
        <dbReference type="EMBL" id="EEX69158.1"/>
    </source>
</evidence>
<dbReference type="GO" id="GO:0016740">
    <property type="term" value="F:transferase activity"/>
    <property type="evidence" value="ECO:0007669"/>
    <property type="project" value="UniProtKB-KW"/>
</dbReference>
<name>C9KLZ4_9FIRM</name>
<sequence length="153" mass="16926">MVMKVYFTEANPETDVDAIYAAGNVLKEHQCVDERFIHACLKRETKYPTGLALGGGKAIAMPHGGADFVQQDSVSVLRTKAPIAFGRMEDATQTVPVQLVFNLAISSGKNHLVMLRRLMQLFQDENFLNECMTLCPEKAAVYVGKCLEEAQDD</sequence>
<dbReference type="Proteomes" id="UP000003671">
    <property type="component" value="Unassembled WGS sequence"/>
</dbReference>
<reference evidence="2" key="1">
    <citation type="submission" date="2009-09" db="EMBL/GenBank/DDBJ databases">
        <authorList>
            <person name="Weinstock G."/>
            <person name="Sodergren E."/>
            <person name="Clifton S."/>
            <person name="Fulton L."/>
            <person name="Fulton B."/>
            <person name="Courtney L."/>
            <person name="Fronick C."/>
            <person name="Harrison M."/>
            <person name="Strong C."/>
            <person name="Farmer C."/>
            <person name="Delahaunty K."/>
            <person name="Markovic C."/>
            <person name="Hall O."/>
            <person name="Minx P."/>
            <person name="Tomlinson C."/>
            <person name="Mitreva M."/>
            <person name="Nelson J."/>
            <person name="Hou S."/>
            <person name="Wollam A."/>
            <person name="Pepin K.H."/>
            <person name="Johnson M."/>
            <person name="Bhonagiri V."/>
            <person name="Nash W.E."/>
            <person name="Warren W."/>
            <person name="Chinwalla A."/>
            <person name="Mardis E.R."/>
            <person name="Wilson R.K."/>
        </authorList>
    </citation>
    <scope>NUCLEOTIDE SEQUENCE [LARGE SCALE GENOMIC DNA]</scope>
    <source>
        <strain evidence="2">DSM 20544</strain>
    </source>
</reference>
<dbReference type="EMBL" id="ABWK02000012">
    <property type="protein sequence ID" value="EEX69158.1"/>
    <property type="molecule type" value="Genomic_DNA"/>
</dbReference>
<comment type="caution">
    <text evidence="2">The sequence shown here is derived from an EMBL/GenBank/DDBJ whole genome shotgun (WGS) entry which is preliminary data.</text>
</comment>
<evidence type="ECO:0000313" key="3">
    <source>
        <dbReference type="Proteomes" id="UP000003671"/>
    </source>
</evidence>
<dbReference type="InterPro" id="IPR016152">
    <property type="entry name" value="PTrfase/Anion_transptr"/>
</dbReference>
<dbReference type="PANTHER" id="PTHR47738:SF3">
    <property type="entry name" value="PHOSPHOTRANSFERASE SYSTEM MANNITOL_FRUCTOSE-SPECIFIC IIA DOMAIN CONTAINING PROTEIN"/>
    <property type="match status" value="1"/>
</dbReference>
<dbReference type="STRING" id="500635.MITSMUL_04228"/>
<evidence type="ECO:0000259" key="1">
    <source>
        <dbReference type="PROSITE" id="PS51094"/>
    </source>
</evidence>
<keyword evidence="3" id="KW-1185">Reference proteome</keyword>
<dbReference type="PROSITE" id="PS51094">
    <property type="entry name" value="PTS_EIIA_TYPE_2"/>
    <property type="match status" value="1"/>
</dbReference>
<protein>
    <submittedName>
        <fullName evidence="2">Phosphoenolpyruvate-dependent sugar phosphotransferase system, EIIA 2</fullName>
    </submittedName>
</protein>
<proteinExistence type="predicted"/>
<dbReference type="PATRIC" id="fig|500635.8.peg.575"/>
<gene>
    <name evidence="2" type="ORF">MITSMUL_04228</name>
</gene>
<dbReference type="CDD" id="cd00211">
    <property type="entry name" value="PTS_IIA_fru"/>
    <property type="match status" value="1"/>
</dbReference>